<feature type="compositionally biased region" description="Basic residues" evidence="1">
    <location>
        <begin position="25"/>
        <end position="35"/>
    </location>
</feature>
<dbReference type="CDD" id="cd12954">
    <property type="entry name" value="MMP_TTHA0227_like_1"/>
    <property type="match status" value="1"/>
</dbReference>
<dbReference type="InterPro" id="IPR010428">
    <property type="entry name" value="Zincin_1"/>
</dbReference>
<keyword evidence="2" id="KW-0378">Hydrolase</keyword>
<dbReference type="InterPro" id="IPR038555">
    <property type="entry name" value="Zincin_1_sf"/>
</dbReference>
<dbReference type="Pfam" id="PF06262">
    <property type="entry name" value="Zincin_1"/>
    <property type="match status" value="1"/>
</dbReference>
<dbReference type="GO" id="GO:0006508">
    <property type="term" value="P:proteolysis"/>
    <property type="evidence" value="ECO:0007669"/>
    <property type="project" value="UniProtKB-KW"/>
</dbReference>
<dbReference type="RefSeq" id="WP_167991761.1">
    <property type="nucleotide sequence ID" value="NZ_JAATJL010000001.1"/>
</dbReference>
<keyword evidence="3" id="KW-1185">Reference proteome</keyword>
<sequence length="163" mass="18100">MRDSSELSIRLAVPDSPLRGSSGSARRRRNRHGRGLRGDLVPSHLPGARTRSERFEDWVMESAQRLERLWGDRIQDVQIIVQEIPDGLESMTPLALRGLLGTSTAAVDKRPAIITVYRHPIEMAAKGYVPTNELVHDVVVEQIAELLGMTPEAVDPAYGRSRA</sequence>
<dbReference type="SUPFAM" id="SSF55486">
    <property type="entry name" value="Metalloproteases ('zincins'), catalytic domain"/>
    <property type="match status" value="1"/>
</dbReference>
<comment type="caution">
    <text evidence="2">The sequence shown here is derived from an EMBL/GenBank/DDBJ whole genome shotgun (WGS) entry which is preliminary data.</text>
</comment>
<proteinExistence type="predicted"/>
<gene>
    <name evidence="2" type="ORF">BJ994_000829</name>
</gene>
<evidence type="ECO:0000256" key="1">
    <source>
        <dbReference type="SAM" id="MobiDB-lite"/>
    </source>
</evidence>
<dbReference type="GO" id="GO:0008233">
    <property type="term" value="F:peptidase activity"/>
    <property type="evidence" value="ECO:0007669"/>
    <property type="project" value="UniProtKB-KW"/>
</dbReference>
<protein>
    <submittedName>
        <fullName evidence="2">Putative Zn-dependent protease with MMP-like domain</fullName>
    </submittedName>
</protein>
<evidence type="ECO:0000313" key="3">
    <source>
        <dbReference type="Proteomes" id="UP000547458"/>
    </source>
</evidence>
<keyword evidence="2" id="KW-0645">Protease</keyword>
<name>A0A846RFA4_9MICC</name>
<dbReference type="AlphaFoldDB" id="A0A846RFA4"/>
<feature type="region of interest" description="Disordered" evidence="1">
    <location>
        <begin position="13"/>
        <end position="47"/>
    </location>
</feature>
<organism evidence="2 3">
    <name type="scientific">Arthrobacter pigmenti</name>
    <dbReference type="NCBI Taxonomy" id="271432"/>
    <lineage>
        <taxon>Bacteria</taxon>
        <taxon>Bacillati</taxon>
        <taxon>Actinomycetota</taxon>
        <taxon>Actinomycetes</taxon>
        <taxon>Micrococcales</taxon>
        <taxon>Micrococcaceae</taxon>
        <taxon>Arthrobacter</taxon>
    </lineage>
</organism>
<dbReference type="Gene3D" id="3.30.2010.20">
    <property type="match status" value="1"/>
</dbReference>
<evidence type="ECO:0000313" key="2">
    <source>
        <dbReference type="EMBL" id="NJC21753.1"/>
    </source>
</evidence>
<dbReference type="EMBL" id="JAATJL010000001">
    <property type="protein sequence ID" value="NJC21753.1"/>
    <property type="molecule type" value="Genomic_DNA"/>
</dbReference>
<dbReference type="Proteomes" id="UP000547458">
    <property type="component" value="Unassembled WGS sequence"/>
</dbReference>
<accession>A0A846RFA4</accession>
<reference evidence="2 3" key="1">
    <citation type="submission" date="2020-03" db="EMBL/GenBank/DDBJ databases">
        <title>Sequencing the genomes of 1000 actinobacteria strains.</title>
        <authorList>
            <person name="Klenk H.-P."/>
        </authorList>
    </citation>
    <scope>NUCLEOTIDE SEQUENCE [LARGE SCALE GENOMIC DNA]</scope>
    <source>
        <strain evidence="2 3">DSM 16403</strain>
    </source>
</reference>